<keyword evidence="5 10" id="KW-0552">Olfaction</keyword>
<keyword evidence="4 10" id="KW-0812">Transmembrane</keyword>
<name>A0A7G8Z921_9HYME</name>
<reference evidence="11" key="1">
    <citation type="submission" date="2020-06" db="EMBL/GenBank/DDBJ databases">
        <authorList>
            <person name="Sheng S."/>
        </authorList>
    </citation>
    <scope>NUCLEOTIDE SEQUENCE</scope>
    <source>
        <tissue evidence="11">Antenna</tissue>
    </source>
</reference>
<keyword evidence="2" id="KW-1003">Cell membrane</keyword>
<keyword evidence="9 10" id="KW-0807">Transducer</keyword>
<evidence type="ECO:0000256" key="4">
    <source>
        <dbReference type="ARBA" id="ARBA00022692"/>
    </source>
</evidence>
<organism evidence="11">
    <name type="scientific">Aulacocentrum confusum</name>
    <dbReference type="NCBI Taxonomy" id="2767324"/>
    <lineage>
        <taxon>Eukaryota</taxon>
        <taxon>Metazoa</taxon>
        <taxon>Ecdysozoa</taxon>
        <taxon>Arthropoda</taxon>
        <taxon>Hexapoda</taxon>
        <taxon>Insecta</taxon>
        <taxon>Pterygota</taxon>
        <taxon>Neoptera</taxon>
        <taxon>Endopterygota</taxon>
        <taxon>Hymenoptera</taxon>
        <taxon>Apocrita</taxon>
        <taxon>Ichneumonoidea</taxon>
        <taxon>Braconidae</taxon>
        <taxon>Macrocentrinae</taxon>
        <taxon>Aulacocentrum</taxon>
    </lineage>
</organism>
<keyword evidence="6 10" id="KW-1133">Transmembrane helix</keyword>
<feature type="transmembrane region" description="Helical" evidence="10">
    <location>
        <begin position="67"/>
        <end position="88"/>
    </location>
</feature>
<dbReference type="PANTHER" id="PTHR21137">
    <property type="entry name" value="ODORANT RECEPTOR"/>
    <property type="match status" value="1"/>
</dbReference>
<evidence type="ECO:0000256" key="1">
    <source>
        <dbReference type="ARBA" id="ARBA00004651"/>
    </source>
</evidence>
<feature type="transmembrane region" description="Helical" evidence="10">
    <location>
        <begin position="135"/>
        <end position="153"/>
    </location>
</feature>
<dbReference type="PANTHER" id="PTHR21137:SF35">
    <property type="entry name" value="ODORANT RECEPTOR 19A-RELATED"/>
    <property type="match status" value="1"/>
</dbReference>
<evidence type="ECO:0000256" key="5">
    <source>
        <dbReference type="ARBA" id="ARBA00022725"/>
    </source>
</evidence>
<dbReference type="InterPro" id="IPR004117">
    <property type="entry name" value="7tm6_olfct_rcpt"/>
</dbReference>
<dbReference type="GO" id="GO:0005886">
    <property type="term" value="C:plasma membrane"/>
    <property type="evidence" value="ECO:0007669"/>
    <property type="project" value="UniProtKB-SubCell"/>
</dbReference>
<keyword evidence="3 10" id="KW-0716">Sensory transduction</keyword>
<evidence type="ECO:0000256" key="3">
    <source>
        <dbReference type="ARBA" id="ARBA00022606"/>
    </source>
</evidence>
<comment type="similarity">
    <text evidence="10">Belongs to the insect chemoreceptor superfamily. Heteromeric odorant receptor channel (TC 1.A.69) family.</text>
</comment>
<protein>
    <recommendedName>
        <fullName evidence="10">Odorant receptor</fullName>
    </recommendedName>
</protein>
<keyword evidence="8 10" id="KW-0675">Receptor</keyword>
<dbReference type="GO" id="GO:0005549">
    <property type="term" value="F:odorant binding"/>
    <property type="evidence" value="ECO:0007669"/>
    <property type="project" value="InterPro"/>
</dbReference>
<dbReference type="GO" id="GO:0007165">
    <property type="term" value="P:signal transduction"/>
    <property type="evidence" value="ECO:0007669"/>
    <property type="project" value="UniProtKB-KW"/>
</dbReference>
<gene>
    <name evidence="11" type="primary">OR2</name>
</gene>
<dbReference type="GO" id="GO:0004984">
    <property type="term" value="F:olfactory receptor activity"/>
    <property type="evidence" value="ECO:0007669"/>
    <property type="project" value="InterPro"/>
</dbReference>
<dbReference type="Pfam" id="PF02949">
    <property type="entry name" value="7tm_6"/>
    <property type="match status" value="1"/>
</dbReference>
<evidence type="ECO:0000256" key="2">
    <source>
        <dbReference type="ARBA" id="ARBA00022475"/>
    </source>
</evidence>
<dbReference type="AlphaFoldDB" id="A0A7G8Z921"/>
<evidence type="ECO:0000256" key="10">
    <source>
        <dbReference type="RuleBase" id="RU351113"/>
    </source>
</evidence>
<sequence length="432" mass="49771">MRRNQEFDFKIYGPIVFSLLSSVKILKNSKFSSGRKILNTCISGILVTMALLLVVSEMFSFNYVHDMHSFAAVLCPICFHVLGTFKWISSMMRTNDLQGLMNMMKNCHKYCLRIDESDRDNKRYKQKFDKFKKQISLYATIWLSVCACGVIQWCLNPIIYDSYYQFHVGKKINASRRHLPYPGVFPWKITNIWKYIGTFAFQVFSAFPTSISHGIFDILNLSFVASGCIQLEYLHECLTNNESNMLILRDREGIDKYYRKIRNCMIHHQLILEYIERCNIVFSPPMFFACVNNTLALCVVSLETSAVKIQSNIETVVKLLSLTEYGTGITISLFLYCSLAARIETLGLQISDSINSCDWEFFYCNEDEYDNKQYRNVATKISRNIQIGMMRAQKPIIINGGPFYILSLPTFKAMTGFALSNAIVLRQLSDGH</sequence>
<comment type="subcellular location">
    <subcellularLocation>
        <location evidence="1 10">Cell membrane</location>
        <topology evidence="1 10">Multi-pass membrane protein</topology>
    </subcellularLocation>
</comment>
<evidence type="ECO:0000256" key="7">
    <source>
        <dbReference type="ARBA" id="ARBA00023136"/>
    </source>
</evidence>
<comment type="caution">
    <text evidence="10">Lacks conserved residue(s) required for the propagation of feature annotation.</text>
</comment>
<evidence type="ECO:0000256" key="9">
    <source>
        <dbReference type="ARBA" id="ARBA00023224"/>
    </source>
</evidence>
<dbReference type="EMBL" id="MT670942">
    <property type="protein sequence ID" value="QNL14946.1"/>
    <property type="molecule type" value="mRNA"/>
</dbReference>
<accession>A0A7G8Z921</accession>
<evidence type="ECO:0000256" key="6">
    <source>
        <dbReference type="ARBA" id="ARBA00022989"/>
    </source>
</evidence>
<keyword evidence="7 10" id="KW-0472">Membrane</keyword>
<feature type="transmembrane region" description="Helical" evidence="10">
    <location>
        <begin position="37"/>
        <end position="55"/>
    </location>
</feature>
<evidence type="ECO:0000256" key="8">
    <source>
        <dbReference type="ARBA" id="ARBA00023170"/>
    </source>
</evidence>
<proteinExistence type="evidence at transcript level"/>
<evidence type="ECO:0000313" key="11">
    <source>
        <dbReference type="EMBL" id="QNL14946.1"/>
    </source>
</evidence>